<feature type="region of interest" description="Disordered" evidence="1">
    <location>
        <begin position="39"/>
        <end position="65"/>
    </location>
</feature>
<organism evidence="2 3">
    <name type="scientific">Geodia barretti</name>
    <name type="common">Barrett's horny sponge</name>
    <dbReference type="NCBI Taxonomy" id="519541"/>
    <lineage>
        <taxon>Eukaryota</taxon>
        <taxon>Metazoa</taxon>
        <taxon>Porifera</taxon>
        <taxon>Demospongiae</taxon>
        <taxon>Heteroscleromorpha</taxon>
        <taxon>Tetractinellida</taxon>
        <taxon>Astrophorina</taxon>
        <taxon>Geodiidae</taxon>
        <taxon>Geodia</taxon>
    </lineage>
</organism>
<sequence length="73" mass="8439">MERILLMGPLESRGVNQQCRQVQRTLHFLQVSSHALHKTLTSSSNPSPARHTHQKNRFVGHPTRHNAKQFFNL</sequence>
<protein>
    <submittedName>
        <fullName evidence="2">Uncharacterized protein</fullName>
    </submittedName>
</protein>
<accession>A0AA35W3B1</accession>
<dbReference type="AlphaFoldDB" id="A0AA35W3B1"/>
<evidence type="ECO:0000256" key="1">
    <source>
        <dbReference type="SAM" id="MobiDB-lite"/>
    </source>
</evidence>
<evidence type="ECO:0000313" key="2">
    <source>
        <dbReference type="EMBL" id="CAI8006548.1"/>
    </source>
</evidence>
<evidence type="ECO:0000313" key="3">
    <source>
        <dbReference type="Proteomes" id="UP001174909"/>
    </source>
</evidence>
<feature type="compositionally biased region" description="Basic residues" evidence="1">
    <location>
        <begin position="50"/>
        <end position="65"/>
    </location>
</feature>
<dbReference type="Proteomes" id="UP001174909">
    <property type="component" value="Unassembled WGS sequence"/>
</dbReference>
<comment type="caution">
    <text evidence="2">The sequence shown here is derived from an EMBL/GenBank/DDBJ whole genome shotgun (WGS) entry which is preliminary data.</text>
</comment>
<gene>
    <name evidence="2" type="ORF">GBAR_LOCUS4777</name>
</gene>
<name>A0AA35W3B1_GEOBA</name>
<proteinExistence type="predicted"/>
<reference evidence="2" key="1">
    <citation type="submission" date="2023-03" db="EMBL/GenBank/DDBJ databases">
        <authorList>
            <person name="Steffen K."/>
            <person name="Cardenas P."/>
        </authorList>
    </citation>
    <scope>NUCLEOTIDE SEQUENCE</scope>
</reference>
<dbReference type="EMBL" id="CASHTH010000694">
    <property type="protein sequence ID" value="CAI8006548.1"/>
    <property type="molecule type" value="Genomic_DNA"/>
</dbReference>
<keyword evidence="3" id="KW-1185">Reference proteome</keyword>